<comment type="catalytic activity">
    <reaction evidence="1">
        <text>(6R)-NADPHX = (6S)-NADPHX</text>
        <dbReference type="Rhea" id="RHEA:32227"/>
        <dbReference type="ChEBI" id="CHEBI:64076"/>
        <dbReference type="ChEBI" id="CHEBI:64077"/>
        <dbReference type="EC" id="5.1.99.6"/>
    </reaction>
</comment>
<dbReference type="Gene3D" id="3.40.50.10260">
    <property type="entry name" value="YjeF N-terminal domain"/>
    <property type="match status" value="1"/>
</dbReference>
<dbReference type="Pfam" id="PF03853">
    <property type="entry name" value="YjeF_N"/>
    <property type="match status" value="1"/>
</dbReference>
<reference evidence="3 4" key="1">
    <citation type="submission" date="2020-08" db="EMBL/GenBank/DDBJ databases">
        <title>Sequencing the genomes of 1000 actinobacteria strains.</title>
        <authorList>
            <person name="Klenk H.-P."/>
        </authorList>
    </citation>
    <scope>NUCLEOTIDE SEQUENCE [LARGE SCALE GENOMIC DNA]</scope>
    <source>
        <strain evidence="3 4">DSM 12511</strain>
    </source>
</reference>
<comment type="cofactor">
    <cofactor evidence="1">
        <name>K(+)</name>
        <dbReference type="ChEBI" id="CHEBI:29103"/>
    </cofactor>
    <text evidence="1">Binds 1 potassium ion per subunit.</text>
</comment>
<keyword evidence="1" id="KW-0547">Nucleotide-binding</keyword>
<comment type="function">
    <text evidence="1">Catalyzes the epimerization of the S- and R-forms of NAD(P)HX, a damaged form of NAD(P)H that is a result of enzymatic or heat-dependent hydration. This is a prerequisite for the S-specific NAD(P)H-hydrate dehydratase to allow the repair of both epimers of NAD(P)HX.</text>
</comment>
<keyword evidence="1" id="KW-0479">Metal-binding</keyword>
<dbReference type="NCBIfam" id="TIGR00197">
    <property type="entry name" value="yjeF_nterm"/>
    <property type="match status" value="1"/>
</dbReference>
<feature type="binding site" evidence="1">
    <location>
        <begin position="57"/>
        <end position="61"/>
    </location>
    <ligand>
        <name>(6S)-NADPHX</name>
        <dbReference type="ChEBI" id="CHEBI:64076"/>
    </ligand>
</feature>
<comment type="catalytic activity">
    <reaction evidence="1">
        <text>(6R)-NADHX = (6S)-NADHX</text>
        <dbReference type="Rhea" id="RHEA:32215"/>
        <dbReference type="ChEBI" id="CHEBI:64074"/>
        <dbReference type="ChEBI" id="CHEBI:64075"/>
        <dbReference type="EC" id="5.1.99.6"/>
    </reaction>
</comment>
<comment type="similarity">
    <text evidence="1">Belongs to the NnrE/AIBP family.</text>
</comment>
<dbReference type="GO" id="GO:0016301">
    <property type="term" value="F:kinase activity"/>
    <property type="evidence" value="ECO:0007669"/>
    <property type="project" value="UniProtKB-KW"/>
</dbReference>
<dbReference type="EMBL" id="JACHML010000001">
    <property type="protein sequence ID" value="MBB6391642.1"/>
    <property type="molecule type" value="Genomic_DNA"/>
</dbReference>
<dbReference type="EC" id="5.1.99.6" evidence="1"/>
<dbReference type="PROSITE" id="PS51385">
    <property type="entry name" value="YJEF_N"/>
    <property type="match status" value="1"/>
</dbReference>
<feature type="binding site" evidence="1">
    <location>
        <position position="58"/>
    </location>
    <ligand>
        <name>K(+)</name>
        <dbReference type="ChEBI" id="CHEBI:29103"/>
    </ligand>
</feature>
<evidence type="ECO:0000313" key="4">
    <source>
        <dbReference type="Proteomes" id="UP000537775"/>
    </source>
</evidence>
<comment type="caution">
    <text evidence="3">The sequence shown here is derived from an EMBL/GenBank/DDBJ whole genome shotgun (WGS) entry which is preliminary data.</text>
</comment>
<dbReference type="GO" id="GO:0000166">
    <property type="term" value="F:nucleotide binding"/>
    <property type="evidence" value="ECO:0007669"/>
    <property type="project" value="UniProtKB-KW"/>
</dbReference>
<dbReference type="AlphaFoldDB" id="A0A7X0FR72"/>
<dbReference type="GO" id="GO:0052856">
    <property type="term" value="F:NAD(P)HX epimerase activity"/>
    <property type="evidence" value="ECO:0007669"/>
    <property type="project" value="UniProtKB-UniRule"/>
</dbReference>
<keyword evidence="3" id="KW-0808">Transferase</keyword>
<dbReference type="InterPro" id="IPR036652">
    <property type="entry name" value="YjeF_N_dom_sf"/>
</dbReference>
<gene>
    <name evidence="1" type="primary">nnrE</name>
    <name evidence="3" type="ORF">HD594_001955</name>
</gene>
<keyword evidence="1" id="KW-0413">Isomerase</keyword>
<evidence type="ECO:0000259" key="2">
    <source>
        <dbReference type="PROSITE" id="PS51385"/>
    </source>
</evidence>
<feature type="domain" description="YjeF N-terminal" evidence="2">
    <location>
        <begin position="6"/>
        <end position="213"/>
    </location>
</feature>
<dbReference type="SUPFAM" id="SSF64153">
    <property type="entry name" value="YjeF N-terminal domain-like"/>
    <property type="match status" value="1"/>
</dbReference>
<evidence type="ECO:0000313" key="3">
    <source>
        <dbReference type="EMBL" id="MBB6391642.1"/>
    </source>
</evidence>
<dbReference type="Proteomes" id="UP000537775">
    <property type="component" value="Unassembled WGS sequence"/>
</dbReference>
<organism evidence="3 4">
    <name type="scientific">Microbacterium thalassium</name>
    <dbReference type="NCBI Taxonomy" id="362649"/>
    <lineage>
        <taxon>Bacteria</taxon>
        <taxon>Bacillati</taxon>
        <taxon>Actinomycetota</taxon>
        <taxon>Actinomycetes</taxon>
        <taxon>Micrococcales</taxon>
        <taxon>Microbacteriaceae</taxon>
        <taxon>Microbacterium</taxon>
    </lineage>
</organism>
<dbReference type="RefSeq" id="WP_271171219.1">
    <property type="nucleotide sequence ID" value="NZ_BAAAJR010000006.1"/>
</dbReference>
<dbReference type="InterPro" id="IPR004443">
    <property type="entry name" value="YjeF_N_dom"/>
</dbReference>
<comment type="caution">
    <text evidence="1">Lacks conserved residue(s) required for the propagation of feature annotation.</text>
</comment>
<keyword evidence="1" id="KW-0520">NAD</keyword>
<protein>
    <recommendedName>
        <fullName evidence="1">NAD(P)H-hydrate epimerase</fullName>
        <ecNumber evidence="1">5.1.99.6</ecNumber>
    </recommendedName>
    <alternativeName>
        <fullName evidence="1">NAD(P)HX epimerase</fullName>
    </alternativeName>
</protein>
<feature type="binding site" evidence="1">
    <location>
        <position position="159"/>
    </location>
    <ligand>
        <name>K(+)</name>
        <dbReference type="ChEBI" id="CHEBI:29103"/>
    </ligand>
</feature>
<proteinExistence type="inferred from homology"/>
<keyword evidence="4" id="KW-1185">Reference proteome</keyword>
<name>A0A7X0FR72_9MICO</name>
<dbReference type="HAMAP" id="MF_01966">
    <property type="entry name" value="NADHX_epimerase"/>
    <property type="match status" value="1"/>
</dbReference>
<dbReference type="GO" id="GO:0046872">
    <property type="term" value="F:metal ion binding"/>
    <property type="evidence" value="ECO:0007669"/>
    <property type="project" value="UniProtKB-KW"/>
</dbReference>
<accession>A0A7X0FR72</accession>
<keyword evidence="1" id="KW-0630">Potassium</keyword>
<evidence type="ECO:0000256" key="1">
    <source>
        <dbReference type="HAMAP-Rule" id="MF_01966"/>
    </source>
</evidence>
<sequence>MIEVPAYAAEQVRAAEEPLLDAGEPLMARAAAALAGVASGMTDAARARILILAGSGNNGGDALFAAAHLAETRSVDLLIVGTRVHEEGLAAAVAAGARRVELPDVRDAAAGYDLVLDGILGIGSTKDPALRGTAREAVEALLPAVRAGRTHVVAVDLPSGLHPNTGECDDAVLPASVTVTFGGVKTGLVRGRGPEMTGDIVLVDIGLREQLDAVEPAGTAQVSRIVDAAG</sequence>
<keyword evidence="1" id="KW-0521">NADP</keyword>
<feature type="binding site" evidence="1">
    <location>
        <position position="156"/>
    </location>
    <ligand>
        <name>(6S)-NADPHX</name>
        <dbReference type="ChEBI" id="CHEBI:64076"/>
    </ligand>
</feature>
<keyword evidence="3" id="KW-0418">Kinase</keyword>
<feature type="binding site" evidence="1">
    <location>
        <position position="117"/>
    </location>
    <ligand>
        <name>K(+)</name>
        <dbReference type="ChEBI" id="CHEBI:29103"/>
    </ligand>
</feature>